<dbReference type="RefSeq" id="WP_091180304.1">
    <property type="nucleotide sequence ID" value="NZ_FOMT01000001.1"/>
</dbReference>
<dbReference type="Gene3D" id="1.10.10.60">
    <property type="entry name" value="Homeodomain-like"/>
    <property type="match status" value="2"/>
</dbReference>
<dbReference type="GO" id="GO:0003700">
    <property type="term" value="F:DNA-binding transcription factor activity"/>
    <property type="evidence" value="ECO:0007669"/>
    <property type="project" value="InterPro"/>
</dbReference>
<accession>A0A1I1TDI4</accession>
<reference evidence="8" key="1">
    <citation type="submission" date="2016-10" db="EMBL/GenBank/DDBJ databases">
        <authorList>
            <person name="Varghese N."/>
            <person name="Submissions S."/>
        </authorList>
    </citation>
    <scope>NUCLEOTIDE SEQUENCE [LARGE SCALE GENOMIC DNA]</scope>
    <source>
        <strain evidence="8">CGMCC 1.10784</strain>
    </source>
</reference>
<dbReference type="OrthoDB" id="9794370at2"/>
<dbReference type="SMART" id="SM00342">
    <property type="entry name" value="HTH_ARAC"/>
    <property type="match status" value="1"/>
</dbReference>
<dbReference type="InterPro" id="IPR018060">
    <property type="entry name" value="HTH_AraC"/>
</dbReference>
<dbReference type="GO" id="GO:0000160">
    <property type="term" value="P:phosphorelay signal transduction system"/>
    <property type="evidence" value="ECO:0007669"/>
    <property type="project" value="InterPro"/>
</dbReference>
<keyword evidence="3" id="KW-0804">Transcription</keyword>
<dbReference type="SUPFAM" id="SSF52172">
    <property type="entry name" value="CheY-like"/>
    <property type="match status" value="1"/>
</dbReference>
<feature type="domain" description="HTH araC/xylS-type" evidence="5">
    <location>
        <begin position="402"/>
        <end position="501"/>
    </location>
</feature>
<evidence type="ECO:0000256" key="3">
    <source>
        <dbReference type="ARBA" id="ARBA00023163"/>
    </source>
</evidence>
<dbReference type="Gene3D" id="3.40.50.2300">
    <property type="match status" value="1"/>
</dbReference>
<keyword evidence="1" id="KW-0805">Transcription regulation</keyword>
<dbReference type="InterPro" id="IPR009057">
    <property type="entry name" value="Homeodomain-like_sf"/>
</dbReference>
<sequence>MRLLIADDDDYTREGLSESIDFEKFGIQEVFLACDGAEALRLAALKKPDIVLTDVRMPKLNGIEFAEKLAETNPGCQLLFMSGYMDVDYLKSAIKLSAVEYIEKPLKLAEVEQAILKSVLGIQSKQKQTAVLNQKNELERQRLVGLLRDTGADQDTIKELCQETGFPLGKRYVGMIMFSRNEDEHSRADLDLINRYWSSTGVMAIGEQLDRYRCFVIAAYDKQDFKRINYLADLFVRQHDSYSIGMGEAANRLEELPESYRLAYMAAERSFYYPDIRFYSRQEERTQSKTFFTNLLPEFYKRKDEHPEQLPQWVESSCSMLREQEYADRARIIALFETAAIALVGGNQKLLIQLENDYGIRNVEQSLRDCRTLDSLEMMMRIICGAYLEEVQRSSPYSRLIQDVIQYIASNYRNPDLDLRTIADHMHLSTAHLGMLFKQETGTSIKQYISDYRIGLAKKLVMSEHYKMNTIAELCGYASASYFAKVFKASTDLSPLEYRKKT</sequence>
<evidence type="ECO:0000256" key="4">
    <source>
        <dbReference type="PROSITE-ProRule" id="PRU00169"/>
    </source>
</evidence>
<dbReference type="Pfam" id="PF12833">
    <property type="entry name" value="HTH_18"/>
    <property type="match status" value="1"/>
</dbReference>
<dbReference type="InterPro" id="IPR001789">
    <property type="entry name" value="Sig_transdc_resp-reg_receiver"/>
</dbReference>
<dbReference type="InterPro" id="IPR041522">
    <property type="entry name" value="CdaR_GGDEF"/>
</dbReference>
<dbReference type="SMART" id="SM00448">
    <property type="entry name" value="REC"/>
    <property type="match status" value="1"/>
</dbReference>
<evidence type="ECO:0000313" key="7">
    <source>
        <dbReference type="EMBL" id="SFD53540.1"/>
    </source>
</evidence>
<dbReference type="EMBL" id="FOMT01000001">
    <property type="protein sequence ID" value="SFD53540.1"/>
    <property type="molecule type" value="Genomic_DNA"/>
</dbReference>
<evidence type="ECO:0000259" key="6">
    <source>
        <dbReference type="PROSITE" id="PS50110"/>
    </source>
</evidence>
<feature type="domain" description="Response regulatory" evidence="6">
    <location>
        <begin position="2"/>
        <end position="119"/>
    </location>
</feature>
<dbReference type="InterPro" id="IPR011006">
    <property type="entry name" value="CheY-like_superfamily"/>
</dbReference>
<evidence type="ECO:0000256" key="2">
    <source>
        <dbReference type="ARBA" id="ARBA00023125"/>
    </source>
</evidence>
<keyword evidence="4" id="KW-0597">Phosphoprotein</keyword>
<proteinExistence type="predicted"/>
<dbReference type="SUPFAM" id="SSF46689">
    <property type="entry name" value="Homeodomain-like"/>
    <property type="match status" value="2"/>
</dbReference>
<dbReference type="Pfam" id="PF17853">
    <property type="entry name" value="GGDEF_2"/>
    <property type="match status" value="1"/>
</dbReference>
<evidence type="ECO:0000313" key="8">
    <source>
        <dbReference type="Proteomes" id="UP000198855"/>
    </source>
</evidence>
<keyword evidence="2" id="KW-0238">DNA-binding</keyword>
<dbReference type="PROSITE" id="PS50110">
    <property type="entry name" value="RESPONSE_REGULATORY"/>
    <property type="match status" value="1"/>
</dbReference>
<dbReference type="AlphaFoldDB" id="A0A1I1TDI4"/>
<dbReference type="Proteomes" id="UP000198855">
    <property type="component" value="Unassembled WGS sequence"/>
</dbReference>
<organism evidence="7 8">
    <name type="scientific">Paenibacillus catalpae</name>
    <dbReference type="NCBI Taxonomy" id="1045775"/>
    <lineage>
        <taxon>Bacteria</taxon>
        <taxon>Bacillati</taxon>
        <taxon>Bacillota</taxon>
        <taxon>Bacilli</taxon>
        <taxon>Bacillales</taxon>
        <taxon>Paenibacillaceae</taxon>
        <taxon>Paenibacillus</taxon>
    </lineage>
</organism>
<dbReference type="PANTHER" id="PTHR43280:SF10">
    <property type="entry name" value="REGULATORY PROTEIN POCR"/>
    <property type="match status" value="1"/>
</dbReference>
<dbReference type="STRING" id="1045775.SAMN05216378_0354"/>
<dbReference type="CDD" id="cd17536">
    <property type="entry name" value="REC_YesN-like"/>
    <property type="match status" value="1"/>
</dbReference>
<dbReference type="InterPro" id="IPR018062">
    <property type="entry name" value="HTH_AraC-typ_CS"/>
</dbReference>
<dbReference type="PROSITE" id="PS00041">
    <property type="entry name" value="HTH_ARAC_FAMILY_1"/>
    <property type="match status" value="1"/>
</dbReference>
<evidence type="ECO:0000259" key="5">
    <source>
        <dbReference type="PROSITE" id="PS01124"/>
    </source>
</evidence>
<gene>
    <name evidence="7" type="ORF">SAMN05216378_0354</name>
</gene>
<feature type="modified residue" description="4-aspartylphosphate" evidence="4">
    <location>
        <position position="54"/>
    </location>
</feature>
<name>A0A1I1TDI4_9BACL</name>
<dbReference type="PANTHER" id="PTHR43280">
    <property type="entry name" value="ARAC-FAMILY TRANSCRIPTIONAL REGULATOR"/>
    <property type="match status" value="1"/>
</dbReference>
<dbReference type="Pfam" id="PF00072">
    <property type="entry name" value="Response_reg"/>
    <property type="match status" value="1"/>
</dbReference>
<keyword evidence="8" id="KW-1185">Reference proteome</keyword>
<dbReference type="PROSITE" id="PS01124">
    <property type="entry name" value="HTH_ARAC_FAMILY_2"/>
    <property type="match status" value="1"/>
</dbReference>
<dbReference type="GO" id="GO:0043565">
    <property type="term" value="F:sequence-specific DNA binding"/>
    <property type="evidence" value="ECO:0007669"/>
    <property type="project" value="InterPro"/>
</dbReference>
<protein>
    <submittedName>
        <fullName evidence="7">Two-component system, response regulator YesN</fullName>
    </submittedName>
</protein>
<evidence type="ECO:0000256" key="1">
    <source>
        <dbReference type="ARBA" id="ARBA00023015"/>
    </source>
</evidence>